<dbReference type="InterPro" id="IPR001633">
    <property type="entry name" value="EAL_dom"/>
</dbReference>
<accession>A0ABV1I0D5</accession>
<dbReference type="Proteomes" id="UP001470288">
    <property type="component" value="Unassembled WGS sequence"/>
</dbReference>
<dbReference type="Pfam" id="PF00563">
    <property type="entry name" value="EAL"/>
    <property type="match status" value="1"/>
</dbReference>
<feature type="domain" description="EAL" evidence="1">
    <location>
        <begin position="302"/>
        <end position="560"/>
    </location>
</feature>
<dbReference type="InterPro" id="IPR000160">
    <property type="entry name" value="GGDEF_dom"/>
</dbReference>
<dbReference type="NCBIfam" id="TIGR00254">
    <property type="entry name" value="GGDEF"/>
    <property type="match status" value="1"/>
</dbReference>
<organism evidence="3 4">
    <name type="scientific">Hominiventricola aquisgranensis</name>
    <dbReference type="NCBI Taxonomy" id="3133164"/>
    <lineage>
        <taxon>Bacteria</taxon>
        <taxon>Bacillati</taxon>
        <taxon>Bacillota</taxon>
        <taxon>Clostridia</taxon>
        <taxon>Lachnospirales</taxon>
        <taxon>Lachnospiraceae</taxon>
        <taxon>Hominiventricola</taxon>
    </lineage>
</organism>
<reference evidence="3 4" key="1">
    <citation type="submission" date="2024-03" db="EMBL/GenBank/DDBJ databases">
        <title>Human intestinal bacterial collection.</title>
        <authorList>
            <person name="Pauvert C."/>
            <person name="Hitch T.C.A."/>
            <person name="Clavel T."/>
        </authorList>
    </citation>
    <scope>NUCLEOTIDE SEQUENCE [LARGE SCALE GENOMIC DNA]</scope>
    <source>
        <strain evidence="3 4">CLA-AA-H78B</strain>
    </source>
</reference>
<dbReference type="InterPro" id="IPR029787">
    <property type="entry name" value="Nucleotide_cyclase"/>
</dbReference>
<dbReference type="SMART" id="SM00267">
    <property type="entry name" value="GGDEF"/>
    <property type="match status" value="1"/>
</dbReference>
<evidence type="ECO:0000259" key="1">
    <source>
        <dbReference type="PROSITE" id="PS50883"/>
    </source>
</evidence>
<evidence type="ECO:0000259" key="2">
    <source>
        <dbReference type="PROSITE" id="PS50887"/>
    </source>
</evidence>
<dbReference type="Gene3D" id="3.30.450.20">
    <property type="entry name" value="PAS domain"/>
    <property type="match status" value="1"/>
</dbReference>
<dbReference type="PROSITE" id="PS50883">
    <property type="entry name" value="EAL"/>
    <property type="match status" value="1"/>
</dbReference>
<proteinExistence type="predicted"/>
<dbReference type="SUPFAM" id="SSF141868">
    <property type="entry name" value="EAL domain-like"/>
    <property type="match status" value="1"/>
</dbReference>
<dbReference type="CDD" id="cd01948">
    <property type="entry name" value="EAL"/>
    <property type="match status" value="1"/>
</dbReference>
<dbReference type="SUPFAM" id="SSF55073">
    <property type="entry name" value="Nucleotide cyclase"/>
    <property type="match status" value="1"/>
</dbReference>
<name>A0ABV1I0D5_9FIRM</name>
<evidence type="ECO:0000313" key="4">
    <source>
        <dbReference type="Proteomes" id="UP001470288"/>
    </source>
</evidence>
<dbReference type="InterPro" id="IPR035965">
    <property type="entry name" value="PAS-like_dom_sf"/>
</dbReference>
<keyword evidence="4" id="KW-1185">Reference proteome</keyword>
<dbReference type="SUPFAM" id="SSF55785">
    <property type="entry name" value="PYP-like sensor domain (PAS domain)"/>
    <property type="match status" value="1"/>
</dbReference>
<dbReference type="InterPro" id="IPR035919">
    <property type="entry name" value="EAL_sf"/>
</dbReference>
<dbReference type="Pfam" id="PF08447">
    <property type="entry name" value="PAS_3"/>
    <property type="match status" value="1"/>
</dbReference>
<dbReference type="Pfam" id="PF00990">
    <property type="entry name" value="GGDEF"/>
    <property type="match status" value="1"/>
</dbReference>
<dbReference type="PANTHER" id="PTHR33121">
    <property type="entry name" value="CYCLIC DI-GMP PHOSPHODIESTERASE PDEF"/>
    <property type="match status" value="1"/>
</dbReference>
<dbReference type="PANTHER" id="PTHR33121:SF70">
    <property type="entry name" value="SIGNALING PROTEIN YKOW"/>
    <property type="match status" value="1"/>
</dbReference>
<gene>
    <name evidence="3" type="ORF">WMO62_07285</name>
</gene>
<dbReference type="InterPro" id="IPR043128">
    <property type="entry name" value="Rev_trsase/Diguanyl_cyclase"/>
</dbReference>
<dbReference type="EMBL" id="JBBMFC010000010">
    <property type="protein sequence ID" value="MEQ2578642.1"/>
    <property type="molecule type" value="Genomic_DNA"/>
</dbReference>
<dbReference type="PROSITE" id="PS50887">
    <property type="entry name" value="GGDEF"/>
    <property type="match status" value="1"/>
</dbReference>
<dbReference type="Gene3D" id="3.30.70.270">
    <property type="match status" value="1"/>
</dbReference>
<sequence>MSQDVFTLLGEMTTENLMEIISESMDDFLYVFDIQNNKIEISQSAVDRFMISSRFLEDALHDVLPAVFEEDREMLVKHLSDVASGKEKFHNLHYRWLDKKGKPVWINCRGVVVDDDKGNPAYLVGCMNETGNQRRADNVTGLLGGSEFCEYLRSQKEHISAGFLMHIGIDDFWRVNSTCGPDYGDYILKSVADCMKDCISDQQHLYYLTGDQYLILDLQSRNMEDVAELRKKICKSIYEFIVSEQYRAIFTVSVGAIDVQYALESYKECRKKFEFSLKCAKKMGKNSFYFFQQEDYNAFLRKEKIIGALRRSVAEQYEGFDVHYQPIMDCETEAMTGAEAFMRFTMNTEGGTEVISPMEFIPLLEETGLIIPAGRFILKEAAKTCCEIRQFIPGFQMNINVSYVQIAQGNVEDDIIEVIKKYALDPSGICIEMTESGFIDMTMPFIRFRHRLEENRIHFVIDDFGTGYSNLHCISDMNPDYIKIDRDFTAKAMDGQRDYELFKNIITMIHSVNARICVEGIEQREWCQEMKKMGADLLQGYFYGRPCKKSDFITNYVKGD</sequence>
<dbReference type="InterPro" id="IPR050706">
    <property type="entry name" value="Cyclic-di-GMP_PDE-like"/>
</dbReference>
<dbReference type="RefSeq" id="WP_349144248.1">
    <property type="nucleotide sequence ID" value="NZ_JBBMFC010000010.1"/>
</dbReference>
<dbReference type="InterPro" id="IPR013655">
    <property type="entry name" value="PAS_fold_3"/>
</dbReference>
<dbReference type="Gene3D" id="3.20.20.450">
    <property type="entry name" value="EAL domain"/>
    <property type="match status" value="1"/>
</dbReference>
<dbReference type="SMART" id="SM00052">
    <property type="entry name" value="EAL"/>
    <property type="match status" value="1"/>
</dbReference>
<evidence type="ECO:0000313" key="3">
    <source>
        <dbReference type="EMBL" id="MEQ2578642.1"/>
    </source>
</evidence>
<feature type="domain" description="GGDEF" evidence="2">
    <location>
        <begin position="160"/>
        <end position="293"/>
    </location>
</feature>
<protein>
    <submittedName>
        <fullName evidence="3">EAL domain-containing protein</fullName>
    </submittedName>
</protein>
<comment type="caution">
    <text evidence="3">The sequence shown here is derived from an EMBL/GenBank/DDBJ whole genome shotgun (WGS) entry which is preliminary data.</text>
</comment>